<evidence type="ECO:0008006" key="4">
    <source>
        <dbReference type="Google" id="ProtNLM"/>
    </source>
</evidence>
<accession>X5DJR7</accession>
<dbReference type="HOGENOM" id="CLU_2463822_0_0_11"/>
<name>X5DJR7_9CORY</name>
<dbReference type="STRING" id="1404245.CGLY_04400"/>
<organism evidence="2 3">
    <name type="scientific">Corynebacterium glyciniphilum AJ 3170</name>
    <dbReference type="NCBI Taxonomy" id="1404245"/>
    <lineage>
        <taxon>Bacteria</taxon>
        <taxon>Bacillati</taxon>
        <taxon>Actinomycetota</taxon>
        <taxon>Actinomycetes</taxon>
        <taxon>Mycobacteriales</taxon>
        <taxon>Corynebacteriaceae</taxon>
        <taxon>Corynebacterium</taxon>
    </lineage>
</organism>
<keyword evidence="3" id="KW-1185">Reference proteome</keyword>
<evidence type="ECO:0000313" key="3">
    <source>
        <dbReference type="Proteomes" id="UP000023703"/>
    </source>
</evidence>
<proteinExistence type="predicted"/>
<evidence type="ECO:0000256" key="1">
    <source>
        <dbReference type="SAM" id="MobiDB-lite"/>
    </source>
</evidence>
<protein>
    <recommendedName>
        <fullName evidence="4">Acyl-CoA carboxylase subunit epsilon</fullName>
    </recommendedName>
</protein>
<dbReference type="OrthoDB" id="4412053at2"/>
<dbReference type="AlphaFoldDB" id="X5DJR7"/>
<dbReference type="eggNOG" id="ENOG5031MWE">
    <property type="taxonomic scope" value="Bacteria"/>
</dbReference>
<dbReference type="RefSeq" id="WP_038546638.1">
    <property type="nucleotide sequence ID" value="NZ_CP006842.1"/>
</dbReference>
<dbReference type="Proteomes" id="UP000023703">
    <property type="component" value="Chromosome"/>
</dbReference>
<gene>
    <name evidence="2" type="ORF">CGLY_04400</name>
</gene>
<evidence type="ECO:0000313" key="2">
    <source>
        <dbReference type="EMBL" id="AHW63328.1"/>
    </source>
</evidence>
<feature type="region of interest" description="Disordered" evidence="1">
    <location>
        <begin position="38"/>
        <end position="63"/>
    </location>
</feature>
<dbReference type="EMBL" id="CP006842">
    <property type="protein sequence ID" value="AHW63328.1"/>
    <property type="molecule type" value="Genomic_DNA"/>
</dbReference>
<sequence length="88" mass="9253">MTVPDTTTPFTVLRGRPDEAETEAIGRALAVVIAEAADAASASAGSDPREINRMRARTTSRGVWGTPAEQLAGHRNATGTFNPTGFRV</sequence>
<dbReference type="KEGG" id="cgy:CGLY_04400"/>
<reference evidence="2 3" key="1">
    <citation type="journal article" date="2015" name="Int. J. Syst. Evol. Microbiol.">
        <title>Revisiting Corynebacterium glyciniphilum (ex Kubota et al., 1972) sp. nov., nom. rev., isolated from putrefied banana.</title>
        <authorList>
            <person name="Al-Dilaimi A."/>
            <person name="Bednarz H."/>
            <person name="Lomker A."/>
            <person name="Niehaus K."/>
            <person name="Kalinowski J."/>
            <person name="Ruckert C."/>
        </authorList>
    </citation>
    <scope>NUCLEOTIDE SEQUENCE [LARGE SCALE GENOMIC DNA]</scope>
    <source>
        <strain evidence="2">AJ 3170</strain>
    </source>
</reference>